<feature type="compositionally biased region" description="Acidic residues" evidence="3">
    <location>
        <begin position="69"/>
        <end position="88"/>
    </location>
</feature>
<dbReference type="GeneID" id="13885941"/>
<dbReference type="HOGENOM" id="CLU_014421_4_0_1"/>
<comment type="function">
    <text evidence="1">Part of the chromatin structure-remodeling complex (RSC) which is involved in transcription regulation and nucleosome positioning. RSC is responsible for the transfer of a histone octamer from a nucleosome core particle to naked DNA. The reaction requires ATP and involves an activated RSC-nucleosome intermediate. Remodeling reaction also involves DNA translocation, DNA twist and conformational change. As a reconfigurer of centromeric and flanking nucleosomes, RSC complex is required both for proper kinetochore function in chromosome segregation and, via a PKC1-dependent signaling pathway, for organization of the cellular cytoskeleton. This subunit is essential for mitotic growth and required for cell cycle progression.</text>
</comment>
<keyword evidence="1" id="KW-0131">Cell cycle</keyword>
<dbReference type="GO" id="GO:0031491">
    <property type="term" value="F:nucleosome binding"/>
    <property type="evidence" value="ECO:0007669"/>
    <property type="project" value="EnsemblFungi"/>
</dbReference>
<dbReference type="InParanoid" id="H2ANY7"/>
<proteinExistence type="inferred from homology"/>
<dbReference type="PIRSF" id="PIRSF038126">
    <property type="entry name" value="SWI_SNF"/>
    <property type="match status" value="1"/>
</dbReference>
<dbReference type="Pfam" id="PF04855">
    <property type="entry name" value="SNF5"/>
    <property type="match status" value="1"/>
</dbReference>
<dbReference type="AlphaFoldDB" id="H2ANY7"/>
<dbReference type="GO" id="GO:0016586">
    <property type="term" value="C:RSC-type complex"/>
    <property type="evidence" value="ECO:0007669"/>
    <property type="project" value="EnsemblFungi"/>
</dbReference>
<gene>
    <name evidence="4" type="primary">KAFR0A06520</name>
    <name evidence="4" type="ORF">KAFR_0A06520</name>
</gene>
<dbReference type="InterPro" id="IPR017393">
    <property type="entry name" value="Sfh1/SNF5"/>
</dbReference>
<keyword evidence="1" id="KW-0156">Chromatin regulator</keyword>
<keyword evidence="1" id="KW-0804">Transcription</keyword>
<sequence>MSPIQQTNQQLLLPQAYLTNFHNRIRNEDDDIPLVIMAQPARGHKRAKVVNYAEFDNDLLDDLMRNNDGEDNESNSENDSEDDSMGVDDNERSETNENDTNNNNEKDKFKLKDRNLLPDIYEQDDQLNILKYPKIRETFLQSKIAMPYRLNIEPSAENQQPIVIPIHLNLEFSGNIIDDYITWDINDNTITPDEFATIYCRDLNIPISNSDDSFHHQIINTINESITSYEKFAAVKLPDLHIIINLTCNLNDKFYEDNFQWNLSDDSFTPEIFAEIIVCDLGLTRDFLPILNYSLYDSLIKIKKDWIEGNLVGSSLDVNFLNNDAAFGYLSGIRLDIDELGISWCPKVESLTQQEIQKREIEKERNLRRLKRESDRLHRRGFGSGRKRFIDDLETTMRI</sequence>
<dbReference type="GO" id="GO:0000228">
    <property type="term" value="C:nuclear chromosome"/>
    <property type="evidence" value="ECO:0007669"/>
    <property type="project" value="InterPro"/>
</dbReference>
<keyword evidence="5" id="KW-1185">Reference proteome</keyword>
<organism evidence="4 5">
    <name type="scientific">Kazachstania africana (strain ATCC 22294 / BCRC 22015 / CBS 2517 / CECT 1963 / NBRC 1671 / NRRL Y-8276)</name>
    <name type="common">Yeast</name>
    <name type="synonym">Kluyveromyces africanus</name>
    <dbReference type="NCBI Taxonomy" id="1071382"/>
    <lineage>
        <taxon>Eukaryota</taxon>
        <taxon>Fungi</taxon>
        <taxon>Dikarya</taxon>
        <taxon>Ascomycota</taxon>
        <taxon>Saccharomycotina</taxon>
        <taxon>Saccharomycetes</taxon>
        <taxon>Saccharomycetales</taxon>
        <taxon>Saccharomycetaceae</taxon>
        <taxon>Kazachstania</taxon>
    </lineage>
</organism>
<dbReference type="EMBL" id="HE650821">
    <property type="protein sequence ID" value="CCF56087.1"/>
    <property type="molecule type" value="Genomic_DNA"/>
</dbReference>
<dbReference type="GO" id="GO:0033262">
    <property type="term" value="P:regulation of nuclear cell cycle DNA replication"/>
    <property type="evidence" value="ECO:0007669"/>
    <property type="project" value="EnsemblFungi"/>
</dbReference>
<dbReference type="Proteomes" id="UP000005220">
    <property type="component" value="Chromosome 1"/>
</dbReference>
<comment type="subcellular location">
    <subcellularLocation>
        <location evidence="1">Nucleus</location>
    </subcellularLocation>
</comment>
<evidence type="ECO:0000313" key="4">
    <source>
        <dbReference type="EMBL" id="CCF56087.1"/>
    </source>
</evidence>
<dbReference type="OrthoDB" id="10258327at2759"/>
<dbReference type="GO" id="GO:0006337">
    <property type="term" value="P:nucleosome disassembly"/>
    <property type="evidence" value="ECO:0007669"/>
    <property type="project" value="EnsemblFungi"/>
</dbReference>
<evidence type="ECO:0000313" key="5">
    <source>
        <dbReference type="Proteomes" id="UP000005220"/>
    </source>
</evidence>
<dbReference type="GO" id="GO:0007059">
    <property type="term" value="P:chromosome segregation"/>
    <property type="evidence" value="ECO:0007669"/>
    <property type="project" value="EnsemblFungi"/>
</dbReference>
<keyword evidence="1" id="KW-0805">Transcription regulation</keyword>
<dbReference type="STRING" id="1071382.H2ANY7"/>
<evidence type="ECO:0000256" key="3">
    <source>
        <dbReference type="SAM" id="MobiDB-lite"/>
    </source>
</evidence>
<dbReference type="GO" id="GO:0000086">
    <property type="term" value="P:G2/M transition of mitotic cell cycle"/>
    <property type="evidence" value="ECO:0007669"/>
    <property type="project" value="EnsemblFungi"/>
</dbReference>
<reference evidence="4 5" key="1">
    <citation type="journal article" date="2011" name="Proc. Natl. Acad. Sci. U.S.A.">
        <title>Evolutionary erosion of yeast sex chromosomes by mating-type switching accidents.</title>
        <authorList>
            <person name="Gordon J.L."/>
            <person name="Armisen D."/>
            <person name="Proux-Wera E."/>
            <person name="Oheigeartaigh S.S."/>
            <person name="Byrne K.P."/>
            <person name="Wolfe K.H."/>
        </authorList>
    </citation>
    <scope>NUCLEOTIDE SEQUENCE [LARGE SCALE GENOMIC DNA]</scope>
    <source>
        <strain evidence="5">ATCC 22294 / BCRC 22015 / CBS 2517 / CECT 1963 / NBRC 1671 / NRRL Y-8276</strain>
    </source>
</reference>
<dbReference type="KEGG" id="kaf:KAFR_0A06520"/>
<dbReference type="GO" id="GO:0006368">
    <property type="term" value="P:transcription elongation by RNA polymerase II"/>
    <property type="evidence" value="ECO:0007669"/>
    <property type="project" value="EnsemblFungi"/>
</dbReference>
<evidence type="ECO:0000256" key="2">
    <source>
        <dbReference type="SAM" id="Coils"/>
    </source>
</evidence>
<keyword evidence="1" id="KW-0539">Nucleus</keyword>
<dbReference type="GO" id="GO:0006302">
    <property type="term" value="P:double-strand break repair"/>
    <property type="evidence" value="ECO:0007669"/>
    <property type="project" value="EnsemblFungi"/>
</dbReference>
<dbReference type="eggNOG" id="KOG1649">
    <property type="taxonomic scope" value="Eukaryota"/>
</dbReference>
<comment type="similarity">
    <text evidence="1">Belongs to the SNF5 family.</text>
</comment>
<dbReference type="FunCoup" id="H2ANY7">
    <property type="interactions" value="272"/>
</dbReference>
<feature type="region of interest" description="Disordered" evidence="3">
    <location>
        <begin position="64"/>
        <end position="109"/>
    </location>
</feature>
<name>H2ANY7_KAZAF</name>
<evidence type="ECO:0000256" key="1">
    <source>
        <dbReference type="PIRNR" id="PIRNR038126"/>
    </source>
</evidence>
<dbReference type="RefSeq" id="XP_003955222.1">
    <property type="nucleotide sequence ID" value="XM_003955173.1"/>
</dbReference>
<accession>H2ANY7</accession>
<feature type="coiled-coil region" evidence="2">
    <location>
        <begin position="353"/>
        <end position="380"/>
    </location>
</feature>
<dbReference type="GO" id="GO:0034080">
    <property type="term" value="P:CENP-A containing chromatin assembly"/>
    <property type="evidence" value="ECO:0007669"/>
    <property type="project" value="EnsemblFungi"/>
</dbReference>
<keyword evidence="2" id="KW-0175">Coiled coil</keyword>
<dbReference type="InterPro" id="IPR006939">
    <property type="entry name" value="SNF5"/>
</dbReference>
<protein>
    <recommendedName>
        <fullName evidence="1">Chromatin structure-remodeling complex subunit SFH1</fullName>
    </recommendedName>
</protein>